<protein>
    <recommendedName>
        <fullName evidence="4">Mitochondrial import inner membrane translocase subunit Tim21</fullName>
    </recommendedName>
</protein>
<evidence type="ECO:0000313" key="3">
    <source>
        <dbReference type="Proteomes" id="UP000075809"/>
    </source>
</evidence>
<dbReference type="InterPro" id="IPR014807">
    <property type="entry name" value="Coa1"/>
</dbReference>
<evidence type="ECO:0000313" key="2">
    <source>
        <dbReference type="EMBL" id="KYQ53687.1"/>
    </source>
</evidence>
<dbReference type="PANTHER" id="PTHR47148">
    <property type="entry name" value="CYTOCHROME C OXIDASE ASSEMBLY FACTOR 1 HOMOLOG"/>
    <property type="match status" value="1"/>
</dbReference>
<name>A0A151X011_9HYME</name>
<evidence type="ECO:0000256" key="1">
    <source>
        <dbReference type="SAM" id="Phobius"/>
    </source>
</evidence>
<sequence>MVSIQKLIKIASLGGFITASTGYILYYRIQYNIKKSETHKDVMNTLRAHKKAIPYLGEPISLGRITYGDGCRTLEHEDPKITQNYKWFKVPLTGTNTKGKLYYEVTWNRKLENTLEASKIEITFDNIPGKTFIIRQCEIN</sequence>
<dbReference type="Proteomes" id="UP000075809">
    <property type="component" value="Unassembled WGS sequence"/>
</dbReference>
<dbReference type="Pfam" id="PF08695">
    <property type="entry name" value="Coa1"/>
    <property type="match status" value="1"/>
</dbReference>
<dbReference type="EMBL" id="KQ982624">
    <property type="protein sequence ID" value="KYQ53687.1"/>
    <property type="molecule type" value="Genomic_DNA"/>
</dbReference>
<keyword evidence="1" id="KW-0472">Membrane</keyword>
<dbReference type="OrthoDB" id="10037790at2759"/>
<organism evidence="2 3">
    <name type="scientific">Mycetomoellerius zeteki</name>
    <dbReference type="NCBI Taxonomy" id="64791"/>
    <lineage>
        <taxon>Eukaryota</taxon>
        <taxon>Metazoa</taxon>
        <taxon>Ecdysozoa</taxon>
        <taxon>Arthropoda</taxon>
        <taxon>Hexapoda</taxon>
        <taxon>Insecta</taxon>
        <taxon>Pterygota</taxon>
        <taxon>Neoptera</taxon>
        <taxon>Endopterygota</taxon>
        <taxon>Hymenoptera</taxon>
        <taxon>Apocrita</taxon>
        <taxon>Aculeata</taxon>
        <taxon>Formicoidea</taxon>
        <taxon>Formicidae</taxon>
        <taxon>Myrmicinae</taxon>
        <taxon>Mycetomoellerius</taxon>
    </lineage>
</organism>
<dbReference type="KEGG" id="mzt:108724269"/>
<accession>A0A151X011</accession>
<dbReference type="PANTHER" id="PTHR47148:SF1">
    <property type="entry name" value="CYTOCHROME C OXIDASE ASSEMBLY FACTOR 1 HOMOLOG"/>
    <property type="match status" value="1"/>
</dbReference>
<proteinExistence type="predicted"/>
<dbReference type="GO" id="GO:0005743">
    <property type="term" value="C:mitochondrial inner membrane"/>
    <property type="evidence" value="ECO:0007669"/>
    <property type="project" value="TreeGrafter"/>
</dbReference>
<evidence type="ECO:0008006" key="4">
    <source>
        <dbReference type="Google" id="ProtNLM"/>
    </source>
</evidence>
<reference evidence="2 3" key="1">
    <citation type="submission" date="2015-09" db="EMBL/GenBank/DDBJ databases">
        <title>Trachymyrmex zeteki WGS genome.</title>
        <authorList>
            <person name="Nygaard S."/>
            <person name="Hu H."/>
            <person name="Boomsma J."/>
            <person name="Zhang G."/>
        </authorList>
    </citation>
    <scope>NUCLEOTIDE SEQUENCE [LARGE SCALE GENOMIC DNA]</scope>
    <source>
        <strain evidence="2">Tzet28-1</strain>
        <tissue evidence="2">Whole body</tissue>
    </source>
</reference>
<dbReference type="GO" id="GO:0032981">
    <property type="term" value="P:mitochondrial respiratory chain complex I assembly"/>
    <property type="evidence" value="ECO:0007669"/>
    <property type="project" value="TreeGrafter"/>
</dbReference>
<gene>
    <name evidence="2" type="ORF">ALC60_07374</name>
</gene>
<keyword evidence="1" id="KW-0812">Transmembrane</keyword>
<keyword evidence="3" id="KW-1185">Reference proteome</keyword>
<dbReference type="AlphaFoldDB" id="A0A151X011"/>
<dbReference type="STRING" id="64791.A0A151X011"/>
<feature type="transmembrane region" description="Helical" evidence="1">
    <location>
        <begin position="7"/>
        <end position="26"/>
    </location>
</feature>
<keyword evidence="1" id="KW-1133">Transmembrane helix</keyword>
<dbReference type="GO" id="GO:0033617">
    <property type="term" value="P:mitochondrial respiratory chain complex IV assembly"/>
    <property type="evidence" value="ECO:0007669"/>
    <property type="project" value="TreeGrafter"/>
</dbReference>